<reference evidence="1 2" key="1">
    <citation type="journal article" date="2018" name="Sci. Rep.">
        <title>Characterisation of pathogen-specific regions and novel effector candidates in Fusarium oxysporum f. sp. cepae.</title>
        <authorList>
            <person name="Armitage A.D."/>
            <person name="Taylor A."/>
            <person name="Sobczyk M.K."/>
            <person name="Baxter L."/>
            <person name="Greenfield B.P."/>
            <person name="Bates H.J."/>
            <person name="Wilson F."/>
            <person name="Jackson A.C."/>
            <person name="Ott S."/>
            <person name="Harrison R.J."/>
            <person name="Clarkson J.P."/>
        </authorList>
    </citation>
    <scope>NUCLEOTIDE SEQUENCE [LARGE SCALE GENOMIC DNA]</scope>
    <source>
        <strain evidence="1 2">Fo_A13</strain>
    </source>
</reference>
<dbReference type="Proteomes" id="UP000285084">
    <property type="component" value="Unassembled WGS sequence"/>
</dbReference>
<accession>A0A420MVY6</accession>
<dbReference type="AlphaFoldDB" id="A0A420MVY6"/>
<dbReference type="VEuPathDB" id="FungiDB:FOIG_11305"/>
<protein>
    <submittedName>
        <fullName evidence="1">Uncharacterized protein</fullName>
    </submittedName>
</protein>
<organism evidence="1 2">
    <name type="scientific">Fusarium oxysporum</name>
    <name type="common">Fusarium vascular wilt</name>
    <dbReference type="NCBI Taxonomy" id="5507"/>
    <lineage>
        <taxon>Eukaryota</taxon>
        <taxon>Fungi</taxon>
        <taxon>Dikarya</taxon>
        <taxon>Ascomycota</taxon>
        <taxon>Pezizomycotina</taxon>
        <taxon>Sordariomycetes</taxon>
        <taxon>Hypocreomycetidae</taxon>
        <taxon>Hypocreales</taxon>
        <taxon>Nectriaceae</taxon>
        <taxon>Fusarium</taxon>
        <taxon>Fusarium oxysporum species complex</taxon>
    </lineage>
</organism>
<dbReference type="EMBL" id="MRCX01000102">
    <property type="protein sequence ID" value="RKK72181.1"/>
    <property type="molecule type" value="Genomic_DNA"/>
</dbReference>
<comment type="caution">
    <text evidence="1">The sequence shown here is derived from an EMBL/GenBank/DDBJ whole genome shotgun (WGS) entry which is preliminary data.</text>
</comment>
<dbReference type="VEuPathDB" id="FungiDB:HZS61_016091"/>
<dbReference type="VEuPathDB" id="FungiDB:FOZG_16350"/>
<sequence length="97" mass="10806">MPKPSETGVFTRTGNTAGNQEKVEKLASQWKGKGIEITVGPKRITFITPPGLQSRGEYSAKNFRAQMENDGLWEDWKVETLLVVKNLSCSEGQVSRH</sequence>
<name>A0A420MVY6_FUSOX</name>
<evidence type="ECO:0000313" key="1">
    <source>
        <dbReference type="EMBL" id="RKK72181.1"/>
    </source>
</evidence>
<evidence type="ECO:0000313" key="2">
    <source>
        <dbReference type="Proteomes" id="UP000285084"/>
    </source>
</evidence>
<gene>
    <name evidence="1" type="ORF">BFJ69_g10315</name>
</gene>
<proteinExistence type="predicted"/>